<feature type="domain" description="FERM" evidence="3">
    <location>
        <begin position="289"/>
        <end position="585"/>
    </location>
</feature>
<evidence type="ECO:0000259" key="3">
    <source>
        <dbReference type="PROSITE" id="PS50057"/>
    </source>
</evidence>
<dbReference type="Pfam" id="PF09379">
    <property type="entry name" value="FERM_N"/>
    <property type="match status" value="1"/>
</dbReference>
<feature type="domain" description="KIND" evidence="5">
    <location>
        <begin position="1"/>
        <end position="175"/>
    </location>
</feature>
<evidence type="ECO:0000256" key="1">
    <source>
        <dbReference type="ARBA" id="ARBA00022737"/>
    </source>
</evidence>
<dbReference type="InterPro" id="IPR001478">
    <property type="entry name" value="PDZ"/>
</dbReference>
<name>A0A834C8K0_ORYME</name>
<dbReference type="SUPFAM" id="SSF54236">
    <property type="entry name" value="Ubiquitin-like"/>
    <property type="match status" value="1"/>
</dbReference>
<dbReference type="InterPro" id="IPR052074">
    <property type="entry name" value="NonRcpt_TyrProt_Phosphatase"/>
</dbReference>
<dbReference type="Gene3D" id="2.30.42.10">
    <property type="match status" value="3"/>
</dbReference>
<feature type="domain" description="PDZ" evidence="4">
    <location>
        <begin position="869"/>
        <end position="954"/>
    </location>
</feature>
<dbReference type="PROSITE" id="PS51377">
    <property type="entry name" value="KIND"/>
    <property type="match status" value="1"/>
</dbReference>
<dbReference type="PROSITE" id="PS50057">
    <property type="entry name" value="FERM_3"/>
    <property type="match status" value="1"/>
</dbReference>
<dbReference type="CDD" id="cd14473">
    <property type="entry name" value="FERM_B-lobe"/>
    <property type="match status" value="1"/>
</dbReference>
<dbReference type="PANTHER" id="PTHR46900:SF4">
    <property type="entry name" value="FERM AND PDZ DOMAIN CONTAINING 2"/>
    <property type="match status" value="1"/>
</dbReference>
<dbReference type="InterPro" id="IPR018979">
    <property type="entry name" value="FERM_N"/>
</dbReference>
<dbReference type="SMART" id="SM00750">
    <property type="entry name" value="KIND"/>
    <property type="match status" value="1"/>
</dbReference>
<dbReference type="SMART" id="SM00295">
    <property type="entry name" value="B41"/>
    <property type="match status" value="1"/>
</dbReference>
<dbReference type="Gene3D" id="1.10.510.10">
    <property type="entry name" value="Transferase(Phosphotransferase) domain 1"/>
    <property type="match status" value="1"/>
</dbReference>
<dbReference type="Pfam" id="PF09380">
    <property type="entry name" value="FERM_C"/>
    <property type="match status" value="1"/>
</dbReference>
<evidence type="ECO:0000259" key="5">
    <source>
        <dbReference type="PROSITE" id="PS51377"/>
    </source>
</evidence>
<dbReference type="Pfam" id="PF00373">
    <property type="entry name" value="FERM_M"/>
    <property type="match status" value="1"/>
</dbReference>
<evidence type="ECO:0000313" key="7">
    <source>
        <dbReference type="Proteomes" id="UP000646548"/>
    </source>
</evidence>
<dbReference type="InterPro" id="IPR041489">
    <property type="entry name" value="PDZ_6"/>
</dbReference>
<dbReference type="InterPro" id="IPR029071">
    <property type="entry name" value="Ubiquitin-like_domsf"/>
</dbReference>
<feature type="compositionally biased region" description="Polar residues" evidence="2">
    <location>
        <begin position="614"/>
        <end position="630"/>
    </location>
</feature>
<dbReference type="SUPFAM" id="SSF50729">
    <property type="entry name" value="PH domain-like"/>
    <property type="match status" value="1"/>
</dbReference>
<proteinExistence type="predicted"/>
<dbReference type="CDD" id="cd06695">
    <property type="entry name" value="PDZ3_PTPN13_FRMPD2-like"/>
    <property type="match status" value="1"/>
</dbReference>
<dbReference type="PROSITE" id="PS50106">
    <property type="entry name" value="PDZ"/>
    <property type="match status" value="3"/>
</dbReference>
<dbReference type="InterPro" id="IPR014352">
    <property type="entry name" value="FERM/acyl-CoA-bd_prot_sf"/>
</dbReference>
<accession>A0A834C8K0</accession>
<dbReference type="SUPFAM" id="SSF47031">
    <property type="entry name" value="Second domain of FERM"/>
    <property type="match status" value="1"/>
</dbReference>
<dbReference type="PANTHER" id="PTHR46900">
    <property type="entry name" value="TYROSINE-PROTEIN PHOSPHATASE NON-RECEPTOR TYPE 13"/>
    <property type="match status" value="1"/>
</dbReference>
<dbReference type="InterPro" id="IPR011993">
    <property type="entry name" value="PH-like_dom_sf"/>
</dbReference>
<dbReference type="Gene3D" id="1.20.80.10">
    <property type="match status" value="1"/>
</dbReference>
<dbReference type="InterPro" id="IPR000299">
    <property type="entry name" value="FERM_domain"/>
</dbReference>
<dbReference type="InterPro" id="IPR018980">
    <property type="entry name" value="FERM_PH-like_C"/>
</dbReference>
<dbReference type="Gene3D" id="2.30.29.30">
    <property type="entry name" value="Pleckstrin-homology domain (PH domain)/Phosphotyrosine-binding domain (PTB)"/>
    <property type="match status" value="1"/>
</dbReference>
<sequence length="1175" mass="130480">MTDSGEVTRRELVGGTAAGDARMGTFVTLAEVLEARGSPLEEEEVWCLLLATTEALLDISKKDVASFTAPELQQGLSTPSRAGAEKMVVYSLGMTLYWCVDYHLPQNQPVQMSPELESLLLSMCEDVAVRRTDLLTLLETCELHHKTSMLPPAERLIKQLVDDVCRNSVDLVSMAENGSPLTDRSQVVRDRLHMSGKLVLRRIPAGGRIRDSYPSWHHLNRSPCGPYIDVNRTPNSRSLTQFESTTSLNDKKLKDVGPEFTKVLDEPTTVLELPGSILSKKGKSPSTLRELSVVMPNGQTITVKCDVKSRGGDVFDMIVAHSNLGEHFYFGLAYIDDNEFFFVENDTKICKVAPDSWKKVPTTTFVLFFRIKFFVNNVSLLLHKQTRHQYYLQFRRDLLEDRLSCHEETALCLGGLALQTEYGDCMPEVVYGRNYFRPDQYVSKSVMEKRALPYVQAELLRHHANNAQMLADESELEFLKVCQQLPEYGVFFHRVMRDKKPSDGEIILGVCAKGVSVYGVKDGCRFTAQNFFWRETATISSNRRKFVIECRGSKKKYTFVTDRSKVAQYLCNLCSSQHKFNNEMNSRQLSHSLVSEDNIVQYAAACRAQSSPLKSFSCSETPQDDSGQTTPREESLTKLCDDITARIEARVKQQRWITSTTPVNFTRVGSDSSDLRRCQDSPEHLTCLFTDTPTKLGAASEREVICVTLKKDPKLGLGIVIVGEDTVGRYDLGIFIASIVPGGPADKDGRIKAGGRLISLDHVSLEGVTFNEAAEVMQNSPEEVQLIVSQPKVPVSPNCSRSPVLGKYEPQTPTDGRSANESSEEFVSAMMTPKSGHRLNVPQEARVQNSQDGVSLSTSLNSVRPEEIAVQLKKISGNLGISISGGVNPSLPHGGIYIKSLVPGGAAERDGRLHPGDRLLEVDGVNFSGLTYQQAVESLSQTDEVVGLVVERESANLPRVSVSAESSSIMSNQSLSPARRHLRLNSSSTISNSPSSTSERTRDFSFVTDENTQEVTLTKSSNSLGFSFLMCELDPPTRDFSSMVRIKQLFPGQPAERSGRIREGDVLLAVNGQSLKELSYPKVLKLFKTSPPEVRLKLCRPPPEGDFFTVHCVCPAFLQGSFPPWISSADRIEVLQNSRGTRRTRRTSREFLLKLEDDGDGQTQRDAQPGICRQE</sequence>
<dbReference type="Pfam" id="PF17820">
    <property type="entry name" value="PDZ_6"/>
    <property type="match status" value="1"/>
</dbReference>
<dbReference type="AlphaFoldDB" id="A0A834C8K0"/>
<evidence type="ECO:0000259" key="4">
    <source>
        <dbReference type="PROSITE" id="PS50106"/>
    </source>
</evidence>
<dbReference type="InterPro" id="IPR035963">
    <property type="entry name" value="FERM_2"/>
</dbReference>
<dbReference type="InterPro" id="IPR019748">
    <property type="entry name" value="FERM_central"/>
</dbReference>
<feature type="domain" description="PDZ" evidence="4">
    <location>
        <begin position="706"/>
        <end position="792"/>
    </location>
</feature>
<dbReference type="Proteomes" id="UP000646548">
    <property type="component" value="Unassembled WGS sequence"/>
</dbReference>
<dbReference type="Pfam" id="PF00595">
    <property type="entry name" value="PDZ"/>
    <property type="match status" value="2"/>
</dbReference>
<keyword evidence="1" id="KW-0677">Repeat</keyword>
<feature type="non-terminal residue" evidence="6">
    <location>
        <position position="1175"/>
    </location>
</feature>
<feature type="region of interest" description="Disordered" evidence="2">
    <location>
        <begin position="1156"/>
        <end position="1175"/>
    </location>
</feature>
<feature type="compositionally biased region" description="Polar residues" evidence="2">
    <location>
        <begin position="811"/>
        <end position="821"/>
    </location>
</feature>
<feature type="domain" description="PDZ" evidence="4">
    <location>
        <begin position="1014"/>
        <end position="1102"/>
    </location>
</feature>
<organism evidence="6 7">
    <name type="scientific">Oryzias melastigma</name>
    <name type="common">Marine medaka</name>
    <dbReference type="NCBI Taxonomy" id="30732"/>
    <lineage>
        <taxon>Eukaryota</taxon>
        <taxon>Metazoa</taxon>
        <taxon>Chordata</taxon>
        <taxon>Craniata</taxon>
        <taxon>Vertebrata</taxon>
        <taxon>Euteleostomi</taxon>
        <taxon>Actinopterygii</taxon>
        <taxon>Neopterygii</taxon>
        <taxon>Teleostei</taxon>
        <taxon>Neoteleostei</taxon>
        <taxon>Acanthomorphata</taxon>
        <taxon>Ovalentaria</taxon>
        <taxon>Atherinomorphae</taxon>
        <taxon>Beloniformes</taxon>
        <taxon>Adrianichthyidae</taxon>
        <taxon>Oryziinae</taxon>
        <taxon>Oryzias</taxon>
    </lineage>
</organism>
<dbReference type="InterPro" id="IPR019749">
    <property type="entry name" value="Band_41_domain"/>
</dbReference>
<dbReference type="InterPro" id="IPR011019">
    <property type="entry name" value="KIND_dom"/>
</dbReference>
<evidence type="ECO:0000313" key="6">
    <source>
        <dbReference type="EMBL" id="KAF6723083.1"/>
    </source>
</evidence>
<dbReference type="Gene3D" id="3.10.20.90">
    <property type="entry name" value="Phosphatidylinositol 3-kinase Catalytic Subunit, Chain A, domain 1"/>
    <property type="match status" value="1"/>
</dbReference>
<dbReference type="PRINTS" id="PR00935">
    <property type="entry name" value="BAND41"/>
</dbReference>
<feature type="region of interest" description="Disordered" evidence="2">
    <location>
        <begin position="614"/>
        <end position="634"/>
    </location>
</feature>
<dbReference type="SMART" id="SM00228">
    <property type="entry name" value="PDZ"/>
    <property type="match status" value="3"/>
</dbReference>
<dbReference type="CDD" id="cd06792">
    <property type="entry name" value="PDZ2-PTPN13_FRMPD2-like"/>
    <property type="match status" value="1"/>
</dbReference>
<reference evidence="6" key="1">
    <citation type="journal article" name="BMC Genomics">
        <title>Long-read sequencing and de novo genome assembly of marine medaka (Oryzias melastigma).</title>
        <authorList>
            <person name="Liang P."/>
            <person name="Saqib H.S.A."/>
            <person name="Ni X."/>
            <person name="Shen Y."/>
        </authorList>
    </citation>
    <scope>NUCLEOTIDE SEQUENCE</scope>
    <source>
        <strain evidence="6">Bigg-433</strain>
    </source>
</reference>
<dbReference type="EMBL" id="WKFB01000440">
    <property type="protein sequence ID" value="KAF6723083.1"/>
    <property type="molecule type" value="Genomic_DNA"/>
</dbReference>
<dbReference type="SMART" id="SM01196">
    <property type="entry name" value="FERM_C"/>
    <property type="match status" value="1"/>
</dbReference>
<dbReference type="SUPFAM" id="SSF50156">
    <property type="entry name" value="PDZ domain-like"/>
    <property type="match status" value="3"/>
</dbReference>
<gene>
    <name evidence="6" type="ORF">FQA47_000284</name>
</gene>
<feature type="region of interest" description="Disordered" evidence="2">
    <location>
        <begin position="798"/>
        <end position="822"/>
    </location>
</feature>
<dbReference type="InterPro" id="IPR036034">
    <property type="entry name" value="PDZ_sf"/>
</dbReference>
<protein>
    <submittedName>
        <fullName evidence="6">FERM and PDZ domain-containing protein 2</fullName>
    </submittedName>
</protein>
<comment type="caution">
    <text evidence="6">The sequence shown here is derived from an EMBL/GenBank/DDBJ whole genome shotgun (WGS) entry which is preliminary data.</text>
</comment>
<evidence type="ECO:0000256" key="2">
    <source>
        <dbReference type="SAM" id="MobiDB-lite"/>
    </source>
</evidence>